<name>A0A8J6A5H2_GALPY</name>
<keyword evidence="8" id="KW-0324">Glycolysis</keyword>
<dbReference type="PANTHER" id="PTHR10836">
    <property type="entry name" value="GLYCERALDEHYDE 3-PHOSPHATE DEHYDROGENASE"/>
    <property type="match status" value="1"/>
</dbReference>
<sequence>MVKDEVNGLTQLGDRSLGLFLTLAKWTLLSPAIPSLTSTTWLVYMFQDDSLNGIVKTEKRKLVIDGKSIFIFQEQTPPYQWGDAGIKYVLESTGIFTTLEKGGSERVIISTIFPMFVMVMNHQNSLQIARNIFCTMNYLVPWTRSSMTMLA</sequence>
<feature type="domain" description="Glyceraldehyde 3-phosphate dehydrogenase NAD(P) binding" evidence="10">
    <location>
        <begin position="24"/>
        <end position="134"/>
    </location>
</feature>
<evidence type="ECO:0000259" key="10">
    <source>
        <dbReference type="SMART" id="SM00846"/>
    </source>
</evidence>
<dbReference type="InterPro" id="IPR020828">
    <property type="entry name" value="GlycerAld_3-P_DH_NAD(P)-bd"/>
</dbReference>
<evidence type="ECO:0000256" key="2">
    <source>
        <dbReference type="ARBA" id="ARBA00007406"/>
    </source>
</evidence>
<evidence type="ECO:0000256" key="7">
    <source>
        <dbReference type="ARBA" id="ARBA00023027"/>
    </source>
</evidence>
<keyword evidence="12" id="KW-1185">Reference proteome</keyword>
<gene>
    <name evidence="11" type="ORF">J0S82_006332</name>
</gene>
<dbReference type="EMBL" id="JAGFMF010011739">
    <property type="protein sequence ID" value="KAG8514593.1"/>
    <property type="molecule type" value="Genomic_DNA"/>
</dbReference>
<dbReference type="InterPro" id="IPR020831">
    <property type="entry name" value="GlycerAld/Erythrose_P_DH"/>
</dbReference>
<dbReference type="EC" id="1.2.1.12" evidence="3"/>
<dbReference type="GO" id="GO:0005829">
    <property type="term" value="C:cytosol"/>
    <property type="evidence" value="ECO:0007669"/>
    <property type="project" value="TreeGrafter"/>
</dbReference>
<dbReference type="GO" id="GO:0006096">
    <property type="term" value="P:glycolytic process"/>
    <property type="evidence" value="ECO:0007669"/>
    <property type="project" value="UniProtKB-KW"/>
</dbReference>
<evidence type="ECO:0000256" key="9">
    <source>
        <dbReference type="ARBA" id="ARBA00047698"/>
    </source>
</evidence>
<comment type="catalytic activity">
    <reaction evidence="9">
        <text>D-glyceraldehyde 3-phosphate + phosphate + NAD(+) = (2R)-3-phospho-glyceroyl phosphate + NADH + H(+)</text>
        <dbReference type="Rhea" id="RHEA:10300"/>
        <dbReference type="ChEBI" id="CHEBI:15378"/>
        <dbReference type="ChEBI" id="CHEBI:43474"/>
        <dbReference type="ChEBI" id="CHEBI:57540"/>
        <dbReference type="ChEBI" id="CHEBI:57604"/>
        <dbReference type="ChEBI" id="CHEBI:57945"/>
        <dbReference type="ChEBI" id="CHEBI:59776"/>
        <dbReference type="EC" id="1.2.1.12"/>
    </reaction>
</comment>
<dbReference type="PANTHER" id="PTHR10836:SF111">
    <property type="entry name" value="GLYCERALDEHYDE-3-PHOSPHATE DEHYDROGENASE"/>
    <property type="match status" value="1"/>
</dbReference>
<dbReference type="InterPro" id="IPR036291">
    <property type="entry name" value="NAD(P)-bd_dom_sf"/>
</dbReference>
<evidence type="ECO:0000256" key="1">
    <source>
        <dbReference type="ARBA" id="ARBA00004869"/>
    </source>
</evidence>
<evidence type="ECO:0000313" key="12">
    <source>
        <dbReference type="Proteomes" id="UP000700334"/>
    </source>
</evidence>
<evidence type="ECO:0000256" key="4">
    <source>
        <dbReference type="ARBA" id="ARBA00021022"/>
    </source>
</evidence>
<dbReference type="Proteomes" id="UP000700334">
    <property type="component" value="Unassembled WGS sequence"/>
</dbReference>
<dbReference type="GO" id="GO:0051287">
    <property type="term" value="F:NAD binding"/>
    <property type="evidence" value="ECO:0007669"/>
    <property type="project" value="InterPro"/>
</dbReference>
<comment type="caution">
    <text evidence="11">The sequence shown here is derived from an EMBL/GenBank/DDBJ whole genome shotgun (WGS) entry which is preliminary data.</text>
</comment>
<organism evidence="11 12">
    <name type="scientific">Galemys pyrenaicus</name>
    <name type="common">Iberian desman</name>
    <name type="synonym">Pyrenean desman</name>
    <dbReference type="NCBI Taxonomy" id="202257"/>
    <lineage>
        <taxon>Eukaryota</taxon>
        <taxon>Metazoa</taxon>
        <taxon>Chordata</taxon>
        <taxon>Craniata</taxon>
        <taxon>Vertebrata</taxon>
        <taxon>Euteleostomi</taxon>
        <taxon>Mammalia</taxon>
        <taxon>Eutheria</taxon>
        <taxon>Laurasiatheria</taxon>
        <taxon>Eulipotyphla</taxon>
        <taxon>Talpidae</taxon>
        <taxon>Galemys</taxon>
    </lineage>
</organism>
<keyword evidence="6" id="KW-0560">Oxidoreductase</keyword>
<keyword evidence="5" id="KW-0963">Cytoplasm</keyword>
<evidence type="ECO:0000313" key="11">
    <source>
        <dbReference type="EMBL" id="KAG8514593.1"/>
    </source>
</evidence>
<accession>A0A8J6A5H2</accession>
<dbReference type="Pfam" id="PF00044">
    <property type="entry name" value="Gp_dh_N"/>
    <property type="match status" value="1"/>
</dbReference>
<evidence type="ECO:0000256" key="5">
    <source>
        <dbReference type="ARBA" id="ARBA00022490"/>
    </source>
</evidence>
<keyword evidence="7" id="KW-0520">NAD</keyword>
<dbReference type="SMART" id="SM00846">
    <property type="entry name" value="Gp_dh_N"/>
    <property type="match status" value="1"/>
</dbReference>
<evidence type="ECO:0000256" key="8">
    <source>
        <dbReference type="ARBA" id="ARBA00023152"/>
    </source>
</evidence>
<dbReference type="Gene3D" id="3.40.50.720">
    <property type="entry name" value="NAD(P)-binding Rossmann-like Domain"/>
    <property type="match status" value="1"/>
</dbReference>
<comment type="pathway">
    <text evidence="1">Carbohydrate degradation; glycolysis; pyruvate from D-glyceraldehyde 3-phosphate: step 1/5.</text>
</comment>
<proteinExistence type="inferred from homology"/>
<reference evidence="11" key="1">
    <citation type="journal article" date="2021" name="Evol. Appl.">
        <title>The genome of the Pyrenean desman and the effects of bottlenecks and inbreeding on the genomic landscape of an endangered species.</title>
        <authorList>
            <person name="Escoda L."/>
            <person name="Castresana J."/>
        </authorList>
    </citation>
    <scope>NUCLEOTIDE SEQUENCE</scope>
    <source>
        <strain evidence="11">IBE-C5619</strain>
    </source>
</reference>
<dbReference type="GO" id="GO:0004365">
    <property type="term" value="F:glyceraldehyde-3-phosphate dehydrogenase (NAD+) (phosphorylating) activity"/>
    <property type="evidence" value="ECO:0007669"/>
    <property type="project" value="UniProtKB-EC"/>
</dbReference>
<dbReference type="SUPFAM" id="SSF51735">
    <property type="entry name" value="NAD(P)-binding Rossmann-fold domains"/>
    <property type="match status" value="1"/>
</dbReference>
<comment type="similarity">
    <text evidence="2">Belongs to the glyceraldehyde-3-phosphate dehydrogenase family.</text>
</comment>
<evidence type="ECO:0000256" key="3">
    <source>
        <dbReference type="ARBA" id="ARBA00013119"/>
    </source>
</evidence>
<dbReference type="AlphaFoldDB" id="A0A8J6A5H2"/>
<evidence type="ECO:0000256" key="6">
    <source>
        <dbReference type="ARBA" id="ARBA00023002"/>
    </source>
</evidence>
<protein>
    <recommendedName>
        <fullName evidence="4">Glyceraldehyde-3-phosphate dehydrogenase</fullName>
        <ecNumber evidence="3">1.2.1.12</ecNumber>
    </recommendedName>
</protein>
<dbReference type="OrthoDB" id="408675at2759"/>